<dbReference type="eggNOG" id="COG0334">
    <property type="taxonomic scope" value="Bacteria"/>
</dbReference>
<evidence type="ECO:0000313" key="10">
    <source>
        <dbReference type="EMBL" id="EEA86274.1"/>
    </source>
</evidence>
<dbReference type="InterPro" id="IPR006097">
    <property type="entry name" value="Glu/Leu/Phe/Val/Trp_DH_dimer"/>
</dbReference>
<dbReference type="InterPro" id="IPR006095">
    <property type="entry name" value="Glu/Leu/Phe/Val/Trp_DH"/>
</dbReference>
<dbReference type="FunFam" id="3.40.50.10860:FF:000003">
    <property type="entry name" value="Glutamate dehydrogenase"/>
    <property type="match status" value="1"/>
</dbReference>
<dbReference type="InterPro" id="IPR046346">
    <property type="entry name" value="Aminoacid_DH-like_N_sf"/>
</dbReference>
<dbReference type="PROSITE" id="PS00074">
    <property type="entry name" value="GLFV_DEHYDROGENASE"/>
    <property type="match status" value="1"/>
</dbReference>
<organism evidence="10 11">
    <name type="scientific">Peptacetobacter hiranonis (strain DSM 13275 / JCM 10541 / KCTC 15199 / TO-931)</name>
    <name type="common">Clostridium hiranonis</name>
    <dbReference type="NCBI Taxonomy" id="500633"/>
    <lineage>
        <taxon>Bacteria</taxon>
        <taxon>Bacillati</taxon>
        <taxon>Bacillota</taxon>
        <taxon>Clostridia</taxon>
        <taxon>Peptostreptococcales</taxon>
        <taxon>Peptostreptococcaceae</taxon>
        <taxon>Peptacetobacter</taxon>
    </lineage>
</organism>
<keyword evidence="11" id="KW-1185">Reference proteome</keyword>
<feature type="active site" description="Proton donor" evidence="5">
    <location>
        <position position="118"/>
    </location>
</feature>
<name>B6FVZ6_PEPHT</name>
<gene>
    <name evidence="10" type="primary">gluD</name>
    <name evidence="10" type="ORF">CLOHIR_00045</name>
</gene>
<dbReference type="InterPro" id="IPR006096">
    <property type="entry name" value="Glu/Leu/Phe/Val/Trp_DH_C"/>
</dbReference>
<evidence type="ECO:0000256" key="2">
    <source>
        <dbReference type="ARBA" id="ARBA00012896"/>
    </source>
</evidence>
<evidence type="ECO:0000313" key="11">
    <source>
        <dbReference type="Proteomes" id="UP000003178"/>
    </source>
</evidence>
<dbReference type="AlphaFoldDB" id="B6FVZ6"/>
<comment type="caution">
    <text evidence="10">The sequence shown here is derived from an EMBL/GenBank/DDBJ whole genome shotgun (WGS) entry which is preliminary data.</text>
</comment>
<dbReference type="Pfam" id="PF00208">
    <property type="entry name" value="ELFV_dehydrog"/>
    <property type="match status" value="1"/>
</dbReference>
<evidence type="ECO:0000256" key="3">
    <source>
        <dbReference type="ARBA" id="ARBA00023002"/>
    </source>
</evidence>
<dbReference type="Gene3D" id="3.40.50.10860">
    <property type="entry name" value="Leucine Dehydrogenase, chain A, domain 1"/>
    <property type="match status" value="1"/>
</dbReference>
<evidence type="ECO:0000256" key="6">
    <source>
        <dbReference type="PIRSR" id="PIRSR000185-2"/>
    </source>
</evidence>
<dbReference type="SUPFAM" id="SSF51735">
    <property type="entry name" value="NAD(P)-binding Rossmann-fold domains"/>
    <property type="match status" value="1"/>
</dbReference>
<dbReference type="CDD" id="cd01076">
    <property type="entry name" value="NAD_bind_1_Glu_DH"/>
    <property type="match status" value="1"/>
</dbReference>
<dbReference type="PIRSF" id="PIRSF000185">
    <property type="entry name" value="Glu_DH"/>
    <property type="match status" value="1"/>
</dbReference>
<comment type="similarity">
    <text evidence="1 4 8">Belongs to the Glu/Leu/Phe/Val dehydrogenases family.</text>
</comment>
<dbReference type="PRINTS" id="PR00082">
    <property type="entry name" value="GLFDHDRGNASE"/>
</dbReference>
<keyword evidence="3 4" id="KW-0560">Oxidoreductase</keyword>
<evidence type="ECO:0000256" key="5">
    <source>
        <dbReference type="PIRSR" id="PIRSR000185-1"/>
    </source>
</evidence>
<proteinExistence type="inferred from homology"/>
<evidence type="ECO:0000256" key="8">
    <source>
        <dbReference type="RuleBase" id="RU004417"/>
    </source>
</evidence>
<evidence type="ECO:0000256" key="4">
    <source>
        <dbReference type="PIRNR" id="PIRNR000185"/>
    </source>
</evidence>
<dbReference type="InterPro" id="IPR036291">
    <property type="entry name" value="NAD(P)-bd_dom_sf"/>
</dbReference>
<dbReference type="PANTHER" id="PTHR11606">
    <property type="entry name" value="GLUTAMATE DEHYDROGENASE"/>
    <property type="match status" value="1"/>
</dbReference>
<evidence type="ECO:0000259" key="9">
    <source>
        <dbReference type="SMART" id="SM00839"/>
    </source>
</evidence>
<accession>B6FVZ6</accession>
<dbReference type="InterPro" id="IPR033922">
    <property type="entry name" value="NAD_bind_Glu_DH"/>
</dbReference>
<feature type="site" description="Important for catalysis" evidence="7">
    <location>
        <position position="158"/>
    </location>
</feature>
<keyword evidence="6" id="KW-0547">Nucleotide-binding</keyword>
<evidence type="ECO:0000256" key="1">
    <source>
        <dbReference type="ARBA" id="ARBA00006382"/>
    </source>
</evidence>
<sequence length="432" mass="47376">MNNYYIRVFKGAYTMSGNVFENAQAQVKKACDKLGMEPNVYELLKEPQRVIEVNIPVKMDDGSIKVFKGFRSQHNDAVGPTKGGVRFHPNVSLEEVKALSIWMTFKCSVTGIPYGGGKGGIIVDPSQLSQGELERLSRGYIDGIYKLIGEKVDVPAPDVNTNGQIMSWMVDEYNKLTGSSNIGVITGKPVAFGGSLGRNEATGFGVAVTVREAAKKLGIPMETAKIAVQGFGNVGAFTVKNIQKLGGTVVAMAEWCPKHGTYVIYKEDGLDFQAMWDHRAANGDLYDFPGAKVISLEEFWALNVDIIVPAALENAITAEVAETINAKLICEAANGPTTPEADEVLARKGITLTPDILTNAGGVTVSYFEWVQNLYGYYWSEADVEAKEEEAMVKAFESLWKIKEEYNVTMRESAYMHSVKKVAEAMKLRGWY</sequence>
<feature type="binding site" evidence="6">
    <location>
        <position position="82"/>
    </location>
    <ligand>
        <name>substrate</name>
    </ligand>
</feature>
<feature type="binding site" evidence="6">
    <location>
        <position position="366"/>
    </location>
    <ligand>
        <name>substrate</name>
    </ligand>
</feature>
<protein>
    <recommendedName>
        <fullName evidence="2 4">Glutamate dehydrogenase</fullName>
    </recommendedName>
</protein>
<dbReference type="PANTHER" id="PTHR11606:SF13">
    <property type="entry name" value="GLUTAMATE DEHYDROGENASE 1, MITOCHONDRIAL"/>
    <property type="match status" value="1"/>
</dbReference>
<dbReference type="Pfam" id="PF02812">
    <property type="entry name" value="ELFV_dehydrog_N"/>
    <property type="match status" value="1"/>
</dbReference>
<dbReference type="HOGENOM" id="CLU_025763_1_2_9"/>
<dbReference type="InterPro" id="IPR033524">
    <property type="entry name" value="Glu/Leu/Phe/Val_DH_AS"/>
</dbReference>
<reference evidence="10 11" key="1">
    <citation type="submission" date="2008-09" db="EMBL/GenBank/DDBJ databases">
        <authorList>
            <person name="Fulton L."/>
            <person name="Clifton S."/>
            <person name="Fulton B."/>
            <person name="Xu J."/>
            <person name="Minx P."/>
            <person name="Pepin K.H."/>
            <person name="Johnson M."/>
            <person name="Thiruvilangam P."/>
            <person name="Bhonagiri V."/>
            <person name="Nash W.E."/>
            <person name="Mardis E.R."/>
            <person name="Wilson R.K."/>
        </authorList>
    </citation>
    <scope>NUCLEOTIDE SEQUENCE [LARGE SCALE GENOMIC DNA]</scope>
    <source>
        <strain evidence="10 11">DSM 13275</strain>
    </source>
</reference>
<dbReference type="SUPFAM" id="SSF53223">
    <property type="entry name" value="Aminoacid dehydrogenase-like, N-terminal domain"/>
    <property type="match status" value="1"/>
</dbReference>
<feature type="binding site" evidence="6">
    <location>
        <position position="202"/>
    </location>
    <ligand>
        <name>NAD(+)</name>
        <dbReference type="ChEBI" id="CHEBI:57540"/>
    </ligand>
</feature>
<dbReference type="Gene3D" id="3.40.50.720">
    <property type="entry name" value="NAD(P)-binding Rossmann-like Domain"/>
    <property type="match status" value="1"/>
</dbReference>
<evidence type="ECO:0000256" key="7">
    <source>
        <dbReference type="PIRSR" id="PIRSR000185-3"/>
    </source>
</evidence>
<feature type="domain" description="Glutamate/phenylalanine/leucine/valine/L-tryptophan dehydrogenase C-terminal" evidence="9">
    <location>
        <begin position="195"/>
        <end position="430"/>
    </location>
</feature>
<dbReference type="GO" id="GO:0006538">
    <property type="term" value="P:L-glutamate catabolic process"/>
    <property type="evidence" value="ECO:0007669"/>
    <property type="project" value="TreeGrafter"/>
</dbReference>
<feature type="binding site" evidence="6">
    <location>
        <position position="233"/>
    </location>
    <ligand>
        <name>NAD(+)</name>
        <dbReference type="ChEBI" id="CHEBI:57540"/>
    </ligand>
</feature>
<dbReference type="GO" id="GO:0004352">
    <property type="term" value="F:glutamate dehydrogenase (NAD+) activity"/>
    <property type="evidence" value="ECO:0007669"/>
    <property type="project" value="TreeGrafter"/>
</dbReference>
<keyword evidence="6" id="KW-0520">NAD</keyword>
<dbReference type="STRING" id="500633.CLOHIR_00045"/>
<dbReference type="Proteomes" id="UP000003178">
    <property type="component" value="Unassembled WGS sequence"/>
</dbReference>
<feature type="binding site" evidence="6">
    <location>
        <position position="106"/>
    </location>
    <ligand>
        <name>substrate</name>
    </ligand>
</feature>
<dbReference type="GO" id="GO:0000166">
    <property type="term" value="F:nucleotide binding"/>
    <property type="evidence" value="ECO:0007669"/>
    <property type="project" value="UniProtKB-KW"/>
</dbReference>
<dbReference type="SMART" id="SM00839">
    <property type="entry name" value="ELFV_dehydrog"/>
    <property type="match status" value="1"/>
</dbReference>
<reference evidence="10 11" key="2">
    <citation type="submission" date="2008-10" db="EMBL/GenBank/DDBJ databases">
        <title>Draft genome sequence of Clostridium hiranonis (DSM 13275).</title>
        <authorList>
            <person name="Sudarsanam P."/>
            <person name="Ley R."/>
            <person name="Guruge J."/>
            <person name="Turnbaugh P.J."/>
            <person name="Mahowald M."/>
            <person name="Liep D."/>
            <person name="Gordon J."/>
        </authorList>
    </citation>
    <scope>NUCLEOTIDE SEQUENCE [LARGE SCALE GENOMIC DNA]</scope>
    <source>
        <strain evidence="10 11">DSM 13275</strain>
    </source>
</reference>
<dbReference type="EMBL" id="ABWP01000003">
    <property type="protein sequence ID" value="EEA86274.1"/>
    <property type="molecule type" value="Genomic_DNA"/>
</dbReference>
<dbReference type="InterPro" id="IPR014362">
    <property type="entry name" value="Glu_DH"/>
</dbReference>